<feature type="domain" description="Siroheme synthase central" evidence="7">
    <location>
        <begin position="176"/>
        <end position="199"/>
    </location>
</feature>
<evidence type="ECO:0000313" key="9">
    <source>
        <dbReference type="Proteomes" id="UP001165063"/>
    </source>
</evidence>
<feature type="domain" description="Siroheme biosynthesis protein Met8 C-terminal" evidence="6">
    <location>
        <begin position="206"/>
        <end position="272"/>
    </location>
</feature>
<dbReference type="InterPro" id="IPR036291">
    <property type="entry name" value="NAD(P)-bd_dom_sf"/>
</dbReference>
<dbReference type="InterPro" id="IPR028281">
    <property type="entry name" value="Sirohaem_synthase_central"/>
</dbReference>
<dbReference type="PANTHER" id="PTHR35330:SF1">
    <property type="entry name" value="SIROHEME BIOSYNTHESIS PROTEIN MET8"/>
    <property type="match status" value="1"/>
</dbReference>
<keyword evidence="5" id="KW-0627">Porphyrin biosynthesis</keyword>
<name>A0A9W7DHB7_AMBMO</name>
<keyword evidence="3" id="KW-0560">Oxidoreductase</keyword>
<dbReference type="Proteomes" id="UP001165063">
    <property type="component" value="Unassembled WGS sequence"/>
</dbReference>
<evidence type="ECO:0000256" key="3">
    <source>
        <dbReference type="ARBA" id="ARBA00023002"/>
    </source>
</evidence>
<dbReference type="Gene3D" id="3.30.160.110">
    <property type="entry name" value="Siroheme synthase, domain 2"/>
    <property type="match status" value="1"/>
</dbReference>
<dbReference type="PANTHER" id="PTHR35330">
    <property type="entry name" value="SIROHEME BIOSYNTHESIS PROTEIN MET8"/>
    <property type="match status" value="1"/>
</dbReference>
<dbReference type="GO" id="GO:0004325">
    <property type="term" value="F:ferrochelatase activity"/>
    <property type="evidence" value="ECO:0007669"/>
    <property type="project" value="InterPro"/>
</dbReference>
<evidence type="ECO:0000259" key="7">
    <source>
        <dbReference type="Pfam" id="PF14824"/>
    </source>
</evidence>
<keyword evidence="4" id="KW-0520">NAD</keyword>
<evidence type="ECO:0000259" key="6">
    <source>
        <dbReference type="Pfam" id="PF14823"/>
    </source>
</evidence>
<dbReference type="Pfam" id="PF13241">
    <property type="entry name" value="NAD_binding_7"/>
    <property type="match status" value="1"/>
</dbReference>
<dbReference type="Gene3D" id="1.10.3280.10">
    <property type="entry name" value="Siroheme synthase, domain 3"/>
    <property type="match status" value="1"/>
</dbReference>
<dbReference type="InterPro" id="IPR028161">
    <property type="entry name" value="Met8-like"/>
</dbReference>
<organism evidence="8 9">
    <name type="scientific">Ambrosiozyma monospora</name>
    <name type="common">Yeast</name>
    <name type="synonym">Endomycopsis monosporus</name>
    <dbReference type="NCBI Taxonomy" id="43982"/>
    <lineage>
        <taxon>Eukaryota</taxon>
        <taxon>Fungi</taxon>
        <taxon>Dikarya</taxon>
        <taxon>Ascomycota</taxon>
        <taxon>Saccharomycotina</taxon>
        <taxon>Pichiomycetes</taxon>
        <taxon>Pichiales</taxon>
        <taxon>Pichiaceae</taxon>
        <taxon>Ambrosiozyma</taxon>
    </lineage>
</organism>
<evidence type="ECO:0000256" key="4">
    <source>
        <dbReference type="ARBA" id="ARBA00023027"/>
    </source>
</evidence>
<sequence length="277" mass="31531">MTTPDLDNLEIPQPNGSLMLAWQVKDRHVLVVGGGDVAISRVNHLLQANAKITIIAKDIDPVLHKYNELGLIYHLEERPFKPTDLTMHEHPKSRTKLLAYQQSLAISNTAILDETFISLVERFDKTEKFAMVLTAMNDYPTSLSIYHRCKLLQLNVNLADKPAQCDFYFGSVYRHGSLQLMISTNGKSPRFANRLKTQILIPALVPLDVDNAVACLGHLRRQLKEVVCAGSDADTIKERMKWNKAVTDFYSVEEWCRMDQEKVNELLKLYPKLPTKK</sequence>
<accession>A0A9W7DHB7</accession>
<dbReference type="EC" id="1.3.1.76" evidence="2"/>
<dbReference type="EMBL" id="BSXU01002617">
    <property type="protein sequence ID" value="GMG38832.1"/>
    <property type="molecule type" value="Genomic_DNA"/>
</dbReference>
<dbReference type="GO" id="GO:0019354">
    <property type="term" value="P:siroheme biosynthetic process"/>
    <property type="evidence" value="ECO:0007669"/>
    <property type="project" value="InterPro"/>
</dbReference>
<dbReference type="SUPFAM" id="SSF51735">
    <property type="entry name" value="NAD(P)-binding Rossmann-fold domains"/>
    <property type="match status" value="1"/>
</dbReference>
<dbReference type="GO" id="GO:0043115">
    <property type="term" value="F:precorrin-2 dehydrogenase activity"/>
    <property type="evidence" value="ECO:0007669"/>
    <property type="project" value="UniProtKB-EC"/>
</dbReference>
<protein>
    <recommendedName>
        <fullName evidence="2">precorrin-2 dehydrogenase</fullName>
        <ecNumber evidence="2">1.3.1.76</ecNumber>
    </recommendedName>
</protein>
<proteinExistence type="predicted"/>
<dbReference type="AlphaFoldDB" id="A0A9W7DHB7"/>
<reference evidence="8" key="1">
    <citation type="submission" date="2023-04" db="EMBL/GenBank/DDBJ databases">
        <title>Ambrosiozyma monospora NBRC 1965.</title>
        <authorList>
            <person name="Ichikawa N."/>
            <person name="Sato H."/>
            <person name="Tonouchi N."/>
        </authorList>
    </citation>
    <scope>NUCLEOTIDE SEQUENCE</scope>
    <source>
        <strain evidence="8">NBRC 1965</strain>
    </source>
</reference>
<dbReference type="Pfam" id="PF14824">
    <property type="entry name" value="Sirohm_synth_M"/>
    <property type="match status" value="1"/>
</dbReference>
<keyword evidence="9" id="KW-1185">Reference proteome</keyword>
<evidence type="ECO:0000313" key="8">
    <source>
        <dbReference type="EMBL" id="GMG38832.1"/>
    </source>
</evidence>
<comment type="caution">
    <text evidence="8">The sequence shown here is derived from an EMBL/GenBank/DDBJ whole genome shotgun (WGS) entry which is preliminary data.</text>
</comment>
<gene>
    <name evidence="8" type="ORF">Amon01_000503100</name>
</gene>
<dbReference type="OrthoDB" id="1721126at2759"/>
<dbReference type="Gene3D" id="3.40.50.720">
    <property type="entry name" value="NAD(P)-binding Rossmann-like Domain"/>
    <property type="match status" value="1"/>
</dbReference>
<evidence type="ECO:0000256" key="2">
    <source>
        <dbReference type="ARBA" id="ARBA00012400"/>
    </source>
</evidence>
<dbReference type="Pfam" id="PF14823">
    <property type="entry name" value="Sirohm_synth_C"/>
    <property type="match status" value="1"/>
</dbReference>
<dbReference type="InterPro" id="IPR028162">
    <property type="entry name" value="Met8_C"/>
</dbReference>
<evidence type="ECO:0000256" key="1">
    <source>
        <dbReference type="ARBA" id="ARBA00005010"/>
    </source>
</evidence>
<dbReference type="SUPFAM" id="SSF75615">
    <property type="entry name" value="Siroheme synthase middle domains-like"/>
    <property type="match status" value="1"/>
</dbReference>
<comment type="pathway">
    <text evidence="1">Porphyrin-containing compound metabolism; siroheme biosynthesis; sirohydrochlorin from precorrin-2: step 1/1.</text>
</comment>
<evidence type="ECO:0000256" key="5">
    <source>
        <dbReference type="ARBA" id="ARBA00023244"/>
    </source>
</evidence>